<dbReference type="Pfam" id="PF02776">
    <property type="entry name" value="TPP_enzyme_N"/>
    <property type="match status" value="1"/>
</dbReference>
<dbReference type="PANTHER" id="PTHR18968:SF164">
    <property type="entry name" value="PYRUVATE DECARBOXYLASE"/>
    <property type="match status" value="1"/>
</dbReference>
<dbReference type="GO" id="GO:0050660">
    <property type="term" value="F:flavin adenine dinucleotide binding"/>
    <property type="evidence" value="ECO:0007669"/>
    <property type="project" value="TreeGrafter"/>
</dbReference>
<dbReference type="Proteomes" id="UP001345827">
    <property type="component" value="Unassembled WGS sequence"/>
</dbReference>
<comment type="similarity">
    <text evidence="1 3">Belongs to the TPP enzyme family.</text>
</comment>
<dbReference type="SUPFAM" id="SSF52467">
    <property type="entry name" value="DHS-like NAD/FAD-binding domain"/>
    <property type="match status" value="1"/>
</dbReference>
<accession>A0AAV9Q483</accession>
<dbReference type="NCBIfam" id="NF006203">
    <property type="entry name" value="PRK08327.1"/>
    <property type="match status" value="1"/>
</dbReference>
<proteinExistence type="inferred from homology"/>
<dbReference type="GO" id="GO:0009099">
    <property type="term" value="P:L-valine biosynthetic process"/>
    <property type="evidence" value="ECO:0007669"/>
    <property type="project" value="TreeGrafter"/>
</dbReference>
<evidence type="ECO:0008006" key="9">
    <source>
        <dbReference type="Google" id="ProtNLM"/>
    </source>
</evidence>
<dbReference type="InterPro" id="IPR029061">
    <property type="entry name" value="THDP-binding"/>
</dbReference>
<evidence type="ECO:0000256" key="2">
    <source>
        <dbReference type="ARBA" id="ARBA00023052"/>
    </source>
</evidence>
<reference evidence="7 8" key="1">
    <citation type="submission" date="2023-06" db="EMBL/GenBank/DDBJ databases">
        <title>Black Yeasts Isolated from many extreme environments.</title>
        <authorList>
            <person name="Coleine C."/>
            <person name="Stajich J.E."/>
            <person name="Selbmann L."/>
        </authorList>
    </citation>
    <scope>NUCLEOTIDE SEQUENCE [LARGE SCALE GENOMIC DNA]</scope>
    <source>
        <strain evidence="7 8">CCFEE 5887</strain>
    </source>
</reference>
<dbReference type="EMBL" id="JAXLQG010000013">
    <property type="protein sequence ID" value="KAK5533498.1"/>
    <property type="molecule type" value="Genomic_DNA"/>
</dbReference>
<name>A0AAV9Q483_9PEZI</name>
<feature type="domain" description="Thiamine pyrophosphate enzyme central" evidence="4">
    <location>
        <begin position="174"/>
        <end position="283"/>
    </location>
</feature>
<dbReference type="Gene3D" id="3.40.50.970">
    <property type="match status" value="2"/>
</dbReference>
<dbReference type="PANTHER" id="PTHR18968">
    <property type="entry name" value="THIAMINE PYROPHOSPHATE ENZYMES"/>
    <property type="match status" value="1"/>
</dbReference>
<dbReference type="SUPFAM" id="SSF52518">
    <property type="entry name" value="Thiamin diphosphate-binding fold (THDP-binding)"/>
    <property type="match status" value="2"/>
</dbReference>
<gene>
    <name evidence="7" type="ORF">LTR25_007364</name>
</gene>
<dbReference type="GO" id="GO:0003984">
    <property type="term" value="F:acetolactate synthase activity"/>
    <property type="evidence" value="ECO:0007669"/>
    <property type="project" value="TreeGrafter"/>
</dbReference>
<evidence type="ECO:0000256" key="3">
    <source>
        <dbReference type="RuleBase" id="RU362132"/>
    </source>
</evidence>
<dbReference type="InterPro" id="IPR029035">
    <property type="entry name" value="DHS-like_NAD/FAD-binding_dom"/>
</dbReference>
<dbReference type="GO" id="GO:0030976">
    <property type="term" value="F:thiamine pyrophosphate binding"/>
    <property type="evidence" value="ECO:0007669"/>
    <property type="project" value="InterPro"/>
</dbReference>
<dbReference type="Gene3D" id="3.40.50.1220">
    <property type="entry name" value="TPP-binding domain"/>
    <property type="match status" value="1"/>
</dbReference>
<evidence type="ECO:0000259" key="6">
    <source>
        <dbReference type="Pfam" id="PF02776"/>
    </source>
</evidence>
<feature type="domain" description="Thiamine pyrophosphate enzyme TPP-binding" evidence="5">
    <location>
        <begin position="390"/>
        <end position="545"/>
    </location>
</feature>
<evidence type="ECO:0000256" key="1">
    <source>
        <dbReference type="ARBA" id="ARBA00007812"/>
    </source>
</evidence>
<dbReference type="Pfam" id="PF02775">
    <property type="entry name" value="TPP_enzyme_C"/>
    <property type="match status" value="1"/>
</dbReference>
<dbReference type="CDD" id="cd02002">
    <property type="entry name" value="TPP_BFDC"/>
    <property type="match status" value="1"/>
</dbReference>
<dbReference type="InterPro" id="IPR012001">
    <property type="entry name" value="Thiamin_PyroP_enz_TPP-bd_dom"/>
</dbReference>
<dbReference type="CDD" id="cd07035">
    <property type="entry name" value="TPP_PYR_POX_like"/>
    <property type="match status" value="1"/>
</dbReference>
<organism evidence="7 8">
    <name type="scientific">Vermiconidia calcicola</name>
    <dbReference type="NCBI Taxonomy" id="1690605"/>
    <lineage>
        <taxon>Eukaryota</taxon>
        <taxon>Fungi</taxon>
        <taxon>Dikarya</taxon>
        <taxon>Ascomycota</taxon>
        <taxon>Pezizomycotina</taxon>
        <taxon>Dothideomycetes</taxon>
        <taxon>Dothideomycetidae</taxon>
        <taxon>Mycosphaerellales</taxon>
        <taxon>Extremaceae</taxon>
        <taxon>Vermiconidia</taxon>
    </lineage>
</organism>
<evidence type="ECO:0000259" key="5">
    <source>
        <dbReference type="Pfam" id="PF02775"/>
    </source>
</evidence>
<dbReference type="GO" id="GO:0005948">
    <property type="term" value="C:acetolactate synthase complex"/>
    <property type="evidence" value="ECO:0007669"/>
    <property type="project" value="TreeGrafter"/>
</dbReference>
<evidence type="ECO:0000313" key="8">
    <source>
        <dbReference type="Proteomes" id="UP001345827"/>
    </source>
</evidence>
<dbReference type="GO" id="GO:0005739">
    <property type="term" value="C:mitochondrion"/>
    <property type="evidence" value="ECO:0007669"/>
    <property type="project" value="TreeGrafter"/>
</dbReference>
<dbReference type="Pfam" id="PF00205">
    <property type="entry name" value="TPP_enzyme_M"/>
    <property type="match status" value="1"/>
</dbReference>
<evidence type="ECO:0000313" key="7">
    <source>
        <dbReference type="EMBL" id="KAK5533498.1"/>
    </source>
</evidence>
<keyword evidence="2 3" id="KW-0786">Thiamine pyrophosphate</keyword>
<protein>
    <recommendedName>
        <fullName evidence="9">Pyruvate decarboxylase</fullName>
    </recommendedName>
</protein>
<dbReference type="InterPro" id="IPR011766">
    <property type="entry name" value="TPP_enzyme_TPP-bd"/>
</dbReference>
<dbReference type="GO" id="GO:0000287">
    <property type="term" value="F:magnesium ion binding"/>
    <property type="evidence" value="ECO:0007669"/>
    <property type="project" value="InterPro"/>
</dbReference>
<sequence>MEAIAKGSSVENFPNIITCPSEMVALSMADGYARVTGKPQAVIVHVDVGTQALGCAVHNAHIARSPVLIFAGLCPATIEGEERGSRTEFVNFLQDIPDQSAVVRQYCRYVNEIRSSKNVKQMVARALQFSQSTPKGPVYLYAAREILEREVDPYHLNQIYWQPVKPSGLPQDAIEEIAAALLASSEPLIITGYSGRDPRVPGALVNLADRVPGLRVLDTSLGDVCFPADHPAWLGGAYSHHASIPTADFILVLDCDVPWVPTKGGPRKDAVIYHLDVDPLKASIAVHYIDAVGRWRVDAYTSITQINAHVVATQRDSTSQEQQGRAEVLAKCRQSSHAALLDRIAASAATTSKNDGLNAHIIASTLKRTCPTSSIWCVEAVTNTIPIFNQLQCTSPGSYLSSGATGLGWAGGASLGIKMASMTSGENRFVTQIIGDGTYLFSHPSSVYWISARYSIPILVVILKNKGWNAPRVSMELVHPSGVGSRVSNATLAISHDNPNPDLAGIAKAASGGSIFTGQSSTVGELEDLLPKAIEAVLAGNTAVVECIIPGLEGKL</sequence>
<feature type="domain" description="Thiamine pyrophosphate enzyme N-terminal TPP-binding" evidence="6">
    <location>
        <begin position="14"/>
        <end position="101"/>
    </location>
</feature>
<comment type="caution">
    <text evidence="7">The sequence shown here is derived from an EMBL/GenBank/DDBJ whole genome shotgun (WGS) entry which is preliminary data.</text>
</comment>
<dbReference type="GO" id="GO:0009097">
    <property type="term" value="P:isoleucine biosynthetic process"/>
    <property type="evidence" value="ECO:0007669"/>
    <property type="project" value="TreeGrafter"/>
</dbReference>
<keyword evidence="8" id="KW-1185">Reference proteome</keyword>
<dbReference type="AlphaFoldDB" id="A0AAV9Q483"/>
<dbReference type="InterPro" id="IPR012000">
    <property type="entry name" value="Thiamin_PyroP_enz_cen_dom"/>
</dbReference>
<evidence type="ECO:0000259" key="4">
    <source>
        <dbReference type="Pfam" id="PF00205"/>
    </source>
</evidence>
<dbReference type="InterPro" id="IPR045229">
    <property type="entry name" value="TPP_enz"/>
</dbReference>